<sequence length="136" mass="15483">MNLLDRTESKTDWLPIIFLTLLASCLRWPGIDLFISDDEANSFLMFGEIPWQELIFSYQEPNQHTFFSILSNLFQQVLGENELVFRLPALLAGVLAVPLAYILSFKFSSVRTIAFLSALFLAVSTPHIRWSQVGRG</sequence>
<feature type="transmembrane region" description="Helical" evidence="1">
    <location>
        <begin position="83"/>
        <end position="103"/>
    </location>
</feature>
<organism evidence="2">
    <name type="scientific">marine metagenome</name>
    <dbReference type="NCBI Taxonomy" id="408172"/>
    <lineage>
        <taxon>unclassified sequences</taxon>
        <taxon>metagenomes</taxon>
        <taxon>ecological metagenomes</taxon>
    </lineage>
</organism>
<accession>A0A382WGE7</accession>
<name>A0A382WGE7_9ZZZZ</name>
<dbReference type="AlphaFoldDB" id="A0A382WGE7"/>
<protein>
    <recommendedName>
        <fullName evidence="3">Glycosyltransferase RgtA/B/C/D-like domain-containing protein</fullName>
    </recommendedName>
</protein>
<evidence type="ECO:0000256" key="1">
    <source>
        <dbReference type="SAM" id="Phobius"/>
    </source>
</evidence>
<reference evidence="2" key="1">
    <citation type="submission" date="2018-05" db="EMBL/GenBank/DDBJ databases">
        <authorList>
            <person name="Lanie J.A."/>
            <person name="Ng W.-L."/>
            <person name="Kazmierczak K.M."/>
            <person name="Andrzejewski T.M."/>
            <person name="Davidsen T.M."/>
            <person name="Wayne K.J."/>
            <person name="Tettelin H."/>
            <person name="Glass J.I."/>
            <person name="Rusch D."/>
            <person name="Podicherti R."/>
            <person name="Tsui H.-C.T."/>
            <person name="Winkler M.E."/>
        </authorList>
    </citation>
    <scope>NUCLEOTIDE SEQUENCE</scope>
</reference>
<feature type="non-terminal residue" evidence="2">
    <location>
        <position position="136"/>
    </location>
</feature>
<evidence type="ECO:0008006" key="3">
    <source>
        <dbReference type="Google" id="ProtNLM"/>
    </source>
</evidence>
<feature type="transmembrane region" description="Helical" evidence="1">
    <location>
        <begin position="12"/>
        <end position="31"/>
    </location>
</feature>
<gene>
    <name evidence="2" type="ORF">METZ01_LOCUS410870</name>
</gene>
<proteinExistence type="predicted"/>
<evidence type="ECO:0000313" key="2">
    <source>
        <dbReference type="EMBL" id="SVD58016.1"/>
    </source>
</evidence>
<keyword evidence="1" id="KW-1133">Transmembrane helix</keyword>
<dbReference type="EMBL" id="UINC01159750">
    <property type="protein sequence ID" value="SVD58016.1"/>
    <property type="molecule type" value="Genomic_DNA"/>
</dbReference>
<keyword evidence="1" id="KW-0812">Transmembrane</keyword>
<dbReference type="PROSITE" id="PS51257">
    <property type="entry name" value="PROKAR_LIPOPROTEIN"/>
    <property type="match status" value="1"/>
</dbReference>
<keyword evidence="1" id="KW-0472">Membrane</keyword>